<accession>A0A1W2H4Z8</accession>
<evidence type="ECO:0008006" key="3">
    <source>
        <dbReference type="Google" id="ProtNLM"/>
    </source>
</evidence>
<evidence type="ECO:0000313" key="1">
    <source>
        <dbReference type="EMBL" id="SMD43844.1"/>
    </source>
</evidence>
<gene>
    <name evidence="1" type="ORF">SAMN00777080_2456</name>
</gene>
<reference evidence="2" key="1">
    <citation type="submission" date="2017-04" db="EMBL/GenBank/DDBJ databases">
        <authorList>
            <person name="Varghese N."/>
            <person name="Submissions S."/>
        </authorList>
    </citation>
    <scope>NUCLEOTIDE SEQUENCE [LARGE SCALE GENOMIC DNA]</scope>
    <source>
        <strain evidence="2">DSM 16537</strain>
    </source>
</reference>
<name>A0A1W2H4Z8_9BACT</name>
<proteinExistence type="predicted"/>
<keyword evidence="2" id="KW-1185">Reference proteome</keyword>
<evidence type="ECO:0000313" key="2">
    <source>
        <dbReference type="Proteomes" id="UP000192333"/>
    </source>
</evidence>
<sequence>MSILLQSPTPDLQSSKNFYLRLGFRQATANPLILTDGKVFIEINPDHYARAGIKLFRESWKPEIQKLQEFTAVTAMENGYLLSDPSGVWIYLMEFVAPTELVTDDKSFSVLGNFAGLSLETTDIQKSKELYEALGFTISGGSLDHGYISLENHGFTISLMKPLSCPHLFFNPSMTYFNGAGNIKVIEKIRKLNIPIAEEITHFNNNRLVDNIIIRDPGGFGFFIFSD</sequence>
<dbReference type="InterPro" id="IPR029068">
    <property type="entry name" value="Glyas_Bleomycin-R_OHBP_Dase"/>
</dbReference>
<protein>
    <recommendedName>
        <fullName evidence="3">VOC domain-containing protein</fullName>
    </recommendedName>
</protein>
<organism evidence="1 2">
    <name type="scientific">Aquiflexum balticum DSM 16537</name>
    <dbReference type="NCBI Taxonomy" id="758820"/>
    <lineage>
        <taxon>Bacteria</taxon>
        <taxon>Pseudomonadati</taxon>
        <taxon>Bacteroidota</taxon>
        <taxon>Cytophagia</taxon>
        <taxon>Cytophagales</taxon>
        <taxon>Cyclobacteriaceae</taxon>
        <taxon>Aquiflexum</taxon>
    </lineage>
</organism>
<dbReference type="SUPFAM" id="SSF54593">
    <property type="entry name" value="Glyoxalase/Bleomycin resistance protein/Dihydroxybiphenyl dioxygenase"/>
    <property type="match status" value="1"/>
</dbReference>
<dbReference type="STRING" id="758820.SAMN00777080_2456"/>
<dbReference type="OrthoDB" id="1121203at2"/>
<dbReference type="RefSeq" id="WP_084120706.1">
    <property type="nucleotide sequence ID" value="NZ_LT838813.1"/>
</dbReference>
<dbReference type="EMBL" id="LT838813">
    <property type="protein sequence ID" value="SMD43844.1"/>
    <property type="molecule type" value="Genomic_DNA"/>
</dbReference>
<dbReference type="AlphaFoldDB" id="A0A1W2H4Z8"/>
<dbReference type="Proteomes" id="UP000192333">
    <property type="component" value="Chromosome I"/>
</dbReference>